<evidence type="ECO:0000313" key="9">
    <source>
        <dbReference type="Proteomes" id="UP000241206"/>
    </source>
</evidence>
<accession>A0A2T4HT93</accession>
<sequence>MIKVHGRRHATLLLMGASLVSLCAGTAAFAQDAAPSSLQSDTAAADDIIVTGTRASLSKALDIKRETIGVVDSIAAEDIGKFPDQNVAESLQRITGVSIDRSGGEGRFITVRGFGPEFNTVLLNGRLLATENSGREFSFDILPSEVLSAAEVYKSATAEQQDGGIGSTVMLRTARPLDNPGFHFSGSAAAKFDSTRDKAAPVISGIVSNTNADETFGVLASFNYDKRISRFSNVNTSGWITGQNLDFDKNGTVDLANVALPRTYNTTVERNTRERITATIGFDWIVSDKLKLQLDGLYTQLKVDSWSNQLGFYTDPGDIIDATANENGTVTHFVRSAGGGLASDNIVFDSPRDAKTYQIGLNARYTPGDRTTIDFDISHSRAKEGYTSVFYVVGEKNAGVNPTFDLNPGSLPTITNILPTDDPSRAVLHCCSERGSKVSDDITSLRIDGKQEFDTVLKSIRFGAVGTRRKKDITSLLTPDPLGCFYCGYFASADPGLFTTFNDGGVLGGAPMSWLTYDPVKLAQYYGNPAAVSQKGDQTAEDAFNAVYAANGYSMRPTYDPRGSGSVREYTAAAYLQAELGGDLGDHPWNAVVGARYVYTNTLARGNSVQLLNITQNPGDPTAGVATFSPPVPVSEKHNYSYVLPSATFRVNWTDKLVTRAAFSRTLTRPTLSNLTLSKSYDFRPPQSNTISSGNPGLKPYLAWNADIAADYFIGKTSYVSVAGFYKWVDNFISQVTTTETYFGFDFNVTRPENTRKSKVYGFEVAAQYTFDKLPAPFDGFGVLANYTKVKSSTSFDPSIASGIFSVEGLSDSANAVLFYEKGPVQLRGAYNWRDKFLARARGLNGEPENVDSYGQYDLSGSFKFTENFAVFGEVVNLTNKHRRTFSRYDERLIQLDDTGRRVSVGVRATF</sequence>
<gene>
    <name evidence="8" type="ORF">CV103_14020</name>
</gene>
<evidence type="ECO:0000256" key="5">
    <source>
        <dbReference type="SAM" id="SignalP"/>
    </source>
</evidence>
<organism evidence="8 9">
    <name type="scientific">Edaphosphingomonas fennica</name>
    <dbReference type="NCBI Taxonomy" id="114404"/>
    <lineage>
        <taxon>Bacteria</taxon>
        <taxon>Pseudomonadati</taxon>
        <taxon>Pseudomonadota</taxon>
        <taxon>Alphaproteobacteria</taxon>
        <taxon>Sphingomonadales</taxon>
        <taxon>Rhizorhabdaceae</taxon>
        <taxon>Edaphosphingomonas</taxon>
    </lineage>
</organism>
<proteinExistence type="inferred from homology"/>
<dbReference type="InterPro" id="IPR010104">
    <property type="entry name" value="TonB_rcpt_bac"/>
</dbReference>
<dbReference type="InterPro" id="IPR036942">
    <property type="entry name" value="Beta-barrel_TonB_sf"/>
</dbReference>
<keyword evidence="8" id="KW-0675">Receptor</keyword>
<dbReference type="EMBL" id="PHHF01000058">
    <property type="protein sequence ID" value="PTD18970.1"/>
    <property type="molecule type" value="Genomic_DNA"/>
</dbReference>
<keyword evidence="5" id="KW-0732">Signal</keyword>
<dbReference type="GO" id="GO:0009279">
    <property type="term" value="C:cell outer membrane"/>
    <property type="evidence" value="ECO:0007669"/>
    <property type="project" value="UniProtKB-SubCell"/>
</dbReference>
<evidence type="ECO:0000313" key="8">
    <source>
        <dbReference type="EMBL" id="PTD18970.1"/>
    </source>
</evidence>
<dbReference type="Gene3D" id="2.170.130.10">
    <property type="entry name" value="TonB-dependent receptor, plug domain"/>
    <property type="match status" value="1"/>
</dbReference>
<dbReference type="Proteomes" id="UP000241206">
    <property type="component" value="Unassembled WGS sequence"/>
</dbReference>
<dbReference type="PANTHER" id="PTHR40980:SF3">
    <property type="entry name" value="TONB-DEPENDENT RECEPTOR-LIKE BETA-BARREL DOMAIN-CONTAINING PROTEIN"/>
    <property type="match status" value="1"/>
</dbReference>
<comment type="subcellular location">
    <subcellularLocation>
        <location evidence="1 4">Cell outer membrane</location>
    </subcellularLocation>
</comment>
<keyword evidence="9" id="KW-1185">Reference proteome</keyword>
<dbReference type="InterPro" id="IPR037066">
    <property type="entry name" value="Plug_dom_sf"/>
</dbReference>
<evidence type="ECO:0000259" key="6">
    <source>
        <dbReference type="Pfam" id="PF00593"/>
    </source>
</evidence>
<dbReference type="Pfam" id="PF00593">
    <property type="entry name" value="TonB_dep_Rec_b-barrel"/>
    <property type="match status" value="1"/>
</dbReference>
<feature type="signal peptide" evidence="5">
    <location>
        <begin position="1"/>
        <end position="30"/>
    </location>
</feature>
<comment type="caution">
    <text evidence="8">The sequence shown here is derived from an EMBL/GenBank/DDBJ whole genome shotgun (WGS) entry which is preliminary data.</text>
</comment>
<feature type="domain" description="TonB-dependent receptor plug" evidence="7">
    <location>
        <begin position="64"/>
        <end position="166"/>
    </location>
</feature>
<dbReference type="CDD" id="cd01347">
    <property type="entry name" value="ligand_gated_channel"/>
    <property type="match status" value="1"/>
</dbReference>
<dbReference type="RefSeq" id="WP_107395289.1">
    <property type="nucleotide sequence ID" value="NZ_PHHF01000058.1"/>
</dbReference>
<name>A0A2T4HT93_9SPHN</name>
<dbReference type="PANTHER" id="PTHR40980">
    <property type="entry name" value="PLUG DOMAIN-CONTAINING PROTEIN"/>
    <property type="match status" value="1"/>
</dbReference>
<dbReference type="SUPFAM" id="SSF56935">
    <property type="entry name" value="Porins"/>
    <property type="match status" value="1"/>
</dbReference>
<feature type="domain" description="TonB-dependent receptor-like beta-barrel" evidence="6">
    <location>
        <begin position="526"/>
        <end position="878"/>
    </location>
</feature>
<evidence type="ECO:0000256" key="4">
    <source>
        <dbReference type="RuleBase" id="RU003357"/>
    </source>
</evidence>
<evidence type="ECO:0000259" key="7">
    <source>
        <dbReference type="Pfam" id="PF07715"/>
    </source>
</evidence>
<dbReference type="Pfam" id="PF07715">
    <property type="entry name" value="Plug"/>
    <property type="match status" value="1"/>
</dbReference>
<dbReference type="Gene3D" id="2.40.170.20">
    <property type="entry name" value="TonB-dependent receptor, beta-barrel domain"/>
    <property type="match status" value="1"/>
</dbReference>
<dbReference type="InterPro" id="IPR000531">
    <property type="entry name" value="Beta-barrel_TonB"/>
</dbReference>
<dbReference type="AlphaFoldDB" id="A0A2T4HT93"/>
<evidence type="ECO:0000256" key="1">
    <source>
        <dbReference type="ARBA" id="ARBA00004442"/>
    </source>
</evidence>
<evidence type="ECO:0000256" key="3">
    <source>
        <dbReference type="ARBA" id="ARBA00023237"/>
    </source>
</evidence>
<keyword evidence="4" id="KW-0798">TonB box</keyword>
<evidence type="ECO:0000256" key="2">
    <source>
        <dbReference type="ARBA" id="ARBA00023136"/>
    </source>
</evidence>
<reference evidence="8 9" key="1">
    <citation type="submission" date="2017-11" db="EMBL/GenBank/DDBJ databases">
        <title>Sphingomonas oleivorans sp. nov., isolated from oil-contaminated soil.</title>
        <authorList>
            <person name="Wang L."/>
            <person name="Chen L."/>
        </authorList>
    </citation>
    <scope>NUCLEOTIDE SEQUENCE [LARGE SCALE GENOMIC DNA]</scope>
    <source>
        <strain evidence="8 9">K101</strain>
    </source>
</reference>
<protein>
    <submittedName>
        <fullName evidence="8">TonB-dependent receptor</fullName>
    </submittedName>
</protein>
<keyword evidence="3" id="KW-0998">Cell outer membrane</keyword>
<dbReference type="InterPro" id="IPR012910">
    <property type="entry name" value="Plug_dom"/>
</dbReference>
<keyword evidence="2 4" id="KW-0472">Membrane</keyword>
<comment type="similarity">
    <text evidence="4">Belongs to the TonB-dependent receptor family.</text>
</comment>
<dbReference type="NCBIfam" id="TIGR01782">
    <property type="entry name" value="TonB-Xanth-Caul"/>
    <property type="match status" value="1"/>
</dbReference>
<feature type="chain" id="PRO_5015551453" evidence="5">
    <location>
        <begin position="31"/>
        <end position="911"/>
    </location>
</feature>